<dbReference type="Proteomes" id="UP000032309">
    <property type="component" value="Unassembled WGS sequence"/>
</dbReference>
<dbReference type="RefSeq" id="WP_052562370.1">
    <property type="nucleotide sequence ID" value="NZ_BAFN01000001.1"/>
</dbReference>
<protein>
    <recommendedName>
        <fullName evidence="1">Peptidase S24/S26A/S26B/S26C domain-containing protein</fullName>
    </recommendedName>
</protein>
<dbReference type="CDD" id="cd06462">
    <property type="entry name" value="Peptidase_S24_S26"/>
    <property type="match status" value="1"/>
</dbReference>
<evidence type="ECO:0000259" key="1">
    <source>
        <dbReference type="Pfam" id="PF00717"/>
    </source>
</evidence>
<keyword evidence="3" id="KW-1185">Reference proteome</keyword>
<dbReference type="Pfam" id="PF00717">
    <property type="entry name" value="Peptidase_S24"/>
    <property type="match status" value="1"/>
</dbReference>
<comment type="caution">
    <text evidence="2">The sequence shown here is derived from an EMBL/GenBank/DDBJ whole genome shotgun (WGS) entry which is preliminary data.</text>
</comment>
<sequence>MAERKPMQGAIIEAALGIWGEMGKQRLIPITGRSMLPLIRDSDHVLVMHGSVGIRRGDVVVFRRKGKLFAHRALSIYESNDGITFITKGDNVLQFDPPFGSNEVIGRVIGIKRGGRQISLETATWRIGGWLIAVSTLALAKLRSCGRIFNHKPLERRPGQFTVFLRRGMRFFSLLIRRVVFAALCRWKE</sequence>
<dbReference type="InterPro" id="IPR036286">
    <property type="entry name" value="LexA/Signal_pep-like_sf"/>
</dbReference>
<dbReference type="SUPFAM" id="SSF51306">
    <property type="entry name" value="LexA/Signal peptidase"/>
    <property type="match status" value="1"/>
</dbReference>
<feature type="domain" description="Peptidase S24/S26A/S26B/S26C" evidence="1">
    <location>
        <begin position="27"/>
        <end position="89"/>
    </location>
</feature>
<dbReference type="EMBL" id="BAFN01000001">
    <property type="protein sequence ID" value="GAN32223.1"/>
    <property type="molecule type" value="Genomic_DNA"/>
</dbReference>
<evidence type="ECO:0000313" key="2">
    <source>
        <dbReference type="EMBL" id="GAN32223.1"/>
    </source>
</evidence>
<evidence type="ECO:0000313" key="3">
    <source>
        <dbReference type="Proteomes" id="UP000032309"/>
    </source>
</evidence>
<accession>A0ABQ0JU28</accession>
<dbReference type="Gene3D" id="2.10.109.10">
    <property type="entry name" value="Umud Fragment, subunit A"/>
    <property type="match status" value="1"/>
</dbReference>
<name>A0ABQ0JU28_9BACT</name>
<organism evidence="2 3">
    <name type="scientific">Candidatus Brocadia sinica JPN1</name>
    <dbReference type="NCBI Taxonomy" id="1197129"/>
    <lineage>
        <taxon>Bacteria</taxon>
        <taxon>Pseudomonadati</taxon>
        <taxon>Planctomycetota</taxon>
        <taxon>Candidatus Brocadiia</taxon>
        <taxon>Candidatus Brocadiales</taxon>
        <taxon>Candidatus Brocadiaceae</taxon>
        <taxon>Candidatus Brocadia</taxon>
    </lineage>
</organism>
<dbReference type="InterPro" id="IPR015927">
    <property type="entry name" value="Peptidase_S24_S26A/B/C"/>
</dbReference>
<gene>
    <name evidence="2" type="ORF">BROSI_A0735</name>
</gene>
<proteinExistence type="predicted"/>
<reference evidence="3" key="1">
    <citation type="journal article" date="2015" name="Genome Announc.">
        <title>Draft Genome Sequence of an Anaerobic Ammonium-Oxidizing Bacterium, "Candidatus Brocadia sinica".</title>
        <authorList>
            <person name="Oshiki M."/>
            <person name="Shinyako-Hata K."/>
            <person name="Satoh H."/>
            <person name="Okabe S."/>
        </authorList>
    </citation>
    <scope>NUCLEOTIDE SEQUENCE [LARGE SCALE GENOMIC DNA]</scope>
    <source>
        <strain evidence="3">JPN1</strain>
    </source>
</reference>